<sequence length="139" mass="15568">MHAARRDEGVDPRAGCVFQSLERAVDVLFHKAGQTAHRGFFERLGDNPDGLEIFFGGNGEARLDDVHAEDLELLSQFQLFRDVHAVAGGLLAVPQRRVKYLDLSFHGCLLFFTSEPPPRSPGRRVLRTARDTLFSHRGL</sequence>
<comment type="caution">
    <text evidence="1">The sequence shown here is derived from an EMBL/GenBank/DDBJ whole genome shotgun (WGS) entry which is preliminary data.</text>
</comment>
<dbReference type="EMBL" id="VSSQ01137260">
    <property type="protein sequence ID" value="MPN61110.1"/>
    <property type="molecule type" value="Genomic_DNA"/>
</dbReference>
<proteinExistence type="predicted"/>
<evidence type="ECO:0000313" key="1">
    <source>
        <dbReference type="EMBL" id="MPN61110.1"/>
    </source>
</evidence>
<protein>
    <submittedName>
        <fullName evidence="1">Uncharacterized protein</fullName>
    </submittedName>
</protein>
<gene>
    <name evidence="1" type="ORF">SDC9_208844</name>
</gene>
<accession>A0A645JDG1</accession>
<name>A0A645JDG1_9ZZZZ</name>
<reference evidence="1" key="1">
    <citation type="submission" date="2019-08" db="EMBL/GenBank/DDBJ databases">
        <authorList>
            <person name="Kucharzyk K."/>
            <person name="Murdoch R.W."/>
            <person name="Higgins S."/>
            <person name="Loffler F."/>
        </authorList>
    </citation>
    <scope>NUCLEOTIDE SEQUENCE</scope>
</reference>
<organism evidence="1">
    <name type="scientific">bioreactor metagenome</name>
    <dbReference type="NCBI Taxonomy" id="1076179"/>
    <lineage>
        <taxon>unclassified sequences</taxon>
        <taxon>metagenomes</taxon>
        <taxon>ecological metagenomes</taxon>
    </lineage>
</organism>
<dbReference type="AlphaFoldDB" id="A0A645JDG1"/>